<keyword evidence="2" id="KW-1185">Reference proteome</keyword>
<organism evidence="1 2">
    <name type="scientific">Folsomia candida</name>
    <name type="common">Springtail</name>
    <dbReference type="NCBI Taxonomy" id="158441"/>
    <lineage>
        <taxon>Eukaryota</taxon>
        <taxon>Metazoa</taxon>
        <taxon>Ecdysozoa</taxon>
        <taxon>Arthropoda</taxon>
        <taxon>Hexapoda</taxon>
        <taxon>Collembola</taxon>
        <taxon>Entomobryomorpha</taxon>
        <taxon>Isotomoidea</taxon>
        <taxon>Isotomidae</taxon>
        <taxon>Proisotominae</taxon>
        <taxon>Folsomia</taxon>
    </lineage>
</organism>
<reference evidence="1 2" key="1">
    <citation type="submission" date="2015-12" db="EMBL/GenBank/DDBJ databases">
        <title>The genome of Folsomia candida.</title>
        <authorList>
            <person name="Faddeeva A."/>
            <person name="Derks M.F."/>
            <person name="Anvar Y."/>
            <person name="Smit S."/>
            <person name="Van Straalen N."/>
            <person name="Roelofs D."/>
        </authorList>
    </citation>
    <scope>NUCLEOTIDE SEQUENCE [LARGE SCALE GENOMIC DNA]</scope>
    <source>
        <strain evidence="1 2">VU population</strain>
        <tissue evidence="1">Whole body</tissue>
    </source>
</reference>
<dbReference type="AlphaFoldDB" id="A0A226CZW7"/>
<dbReference type="Proteomes" id="UP000198287">
    <property type="component" value="Unassembled WGS sequence"/>
</dbReference>
<name>A0A226CZW7_FOLCA</name>
<protein>
    <submittedName>
        <fullName evidence="1">Uncharacterized protein</fullName>
    </submittedName>
</protein>
<sequence length="128" mass="14371">MHTQEKFVSRFEDNFEIVDSCFTSDAGAFGTIFKVRPKIVETTKLKNPLLEVLARINPQFDFVSEITTAVKVVACKVEHQRTIQMLQIDFLVNDSLSSWGRGCGLETTGTQTEFKVYGLSSKATRSTN</sequence>
<evidence type="ECO:0000313" key="1">
    <source>
        <dbReference type="EMBL" id="OXA38862.1"/>
    </source>
</evidence>
<dbReference type="EMBL" id="LNIX01000043">
    <property type="protein sequence ID" value="OXA38862.1"/>
    <property type="molecule type" value="Genomic_DNA"/>
</dbReference>
<comment type="caution">
    <text evidence="1">The sequence shown here is derived from an EMBL/GenBank/DDBJ whole genome shotgun (WGS) entry which is preliminary data.</text>
</comment>
<gene>
    <name evidence="1" type="ORF">Fcan01_26462</name>
</gene>
<proteinExistence type="predicted"/>
<evidence type="ECO:0000313" key="2">
    <source>
        <dbReference type="Proteomes" id="UP000198287"/>
    </source>
</evidence>
<accession>A0A226CZW7</accession>